<dbReference type="SUPFAM" id="SSF50129">
    <property type="entry name" value="GroES-like"/>
    <property type="match status" value="1"/>
</dbReference>
<dbReference type="Proteomes" id="UP000716446">
    <property type="component" value="Unassembled WGS sequence"/>
</dbReference>
<keyword evidence="2" id="KW-1185">Reference proteome</keyword>
<evidence type="ECO:0000313" key="2">
    <source>
        <dbReference type="Proteomes" id="UP000716446"/>
    </source>
</evidence>
<gene>
    <name evidence="1" type="ORF">AWRI4619_LOCUS8197</name>
</gene>
<sequence length="71" mass="7629">MSTMKEAHIDTDTNVTLHDVPIPELLDPHQILINVVVAGCNPKDWKMPAGMLVTIGSCPNSGDDIAGDYPD</sequence>
<comment type="caution">
    <text evidence="1">The sequence shown here is derived from an EMBL/GenBank/DDBJ whole genome shotgun (WGS) entry which is preliminary data.</text>
</comment>
<dbReference type="Gene3D" id="3.90.180.10">
    <property type="entry name" value="Medium-chain alcohol dehydrogenases, catalytic domain"/>
    <property type="match status" value="1"/>
</dbReference>
<dbReference type="AlphaFoldDB" id="A0A9N8JZ66"/>
<dbReference type="EMBL" id="CAIJEN010000014">
    <property type="protein sequence ID" value="CAD0094099.1"/>
    <property type="molecule type" value="Genomic_DNA"/>
</dbReference>
<accession>A0A9N8JZ66</accession>
<dbReference type="InterPro" id="IPR011032">
    <property type="entry name" value="GroES-like_sf"/>
</dbReference>
<organism evidence="1 2">
    <name type="scientific">Aureobasidium vineae</name>
    <dbReference type="NCBI Taxonomy" id="2773715"/>
    <lineage>
        <taxon>Eukaryota</taxon>
        <taxon>Fungi</taxon>
        <taxon>Dikarya</taxon>
        <taxon>Ascomycota</taxon>
        <taxon>Pezizomycotina</taxon>
        <taxon>Dothideomycetes</taxon>
        <taxon>Dothideomycetidae</taxon>
        <taxon>Dothideales</taxon>
        <taxon>Saccotheciaceae</taxon>
        <taxon>Aureobasidium</taxon>
    </lineage>
</organism>
<evidence type="ECO:0000313" key="1">
    <source>
        <dbReference type="EMBL" id="CAD0094099.1"/>
    </source>
</evidence>
<proteinExistence type="predicted"/>
<protein>
    <submittedName>
        <fullName evidence="1">Uncharacterized protein</fullName>
    </submittedName>
</protein>
<reference evidence="1" key="1">
    <citation type="submission" date="2020-06" db="EMBL/GenBank/DDBJ databases">
        <authorList>
            <person name="Onetto C."/>
        </authorList>
    </citation>
    <scope>NUCLEOTIDE SEQUENCE</scope>
</reference>
<name>A0A9N8JZ66_9PEZI</name>